<feature type="region of interest" description="Disordered" evidence="1">
    <location>
        <begin position="703"/>
        <end position="728"/>
    </location>
</feature>
<organism evidence="3">
    <name type="scientific">Clostridium perfringens</name>
    <dbReference type="NCBI Taxonomy" id="1502"/>
    <lineage>
        <taxon>Bacteria</taxon>
        <taxon>Bacillati</taxon>
        <taxon>Bacillota</taxon>
        <taxon>Clostridia</taxon>
        <taxon>Eubacteriales</taxon>
        <taxon>Clostridiaceae</taxon>
        <taxon>Clostridium</taxon>
    </lineage>
</organism>
<accession>A0A4Y5T4X4</accession>
<feature type="transmembrane region" description="Helical" evidence="2">
    <location>
        <begin position="339"/>
        <end position="361"/>
    </location>
</feature>
<dbReference type="AlphaFoldDB" id="A0A4Y5T4X4"/>
<keyword evidence="2" id="KW-0812">Transmembrane</keyword>
<reference evidence="3" key="1">
    <citation type="journal article" date="2019" name="Pathogens">
        <title>In silico Identification of Novel Toxin Homologs and Associated Mobile Genetic Elements in Clostridium perfringens.</title>
        <authorList>
            <person name="Lacey J.A."/>
            <person name="Johanesen P.A."/>
            <person name="Lyras D."/>
            <person name="Moore R.J."/>
        </authorList>
    </citation>
    <scope>NUCLEOTIDE SEQUENCE</scope>
    <source>
        <strain evidence="3">T84</strain>
        <plasmid evidence="3">pCPT84-1</plasmid>
    </source>
</reference>
<dbReference type="NCBIfam" id="NF046089">
    <property type="entry name" value="CD3337_EF1877"/>
    <property type="match status" value="1"/>
</dbReference>
<keyword evidence="2" id="KW-0472">Membrane</keyword>
<keyword evidence="2" id="KW-1133">Transmembrane helix</keyword>
<feature type="transmembrane region" description="Helical" evidence="2">
    <location>
        <begin position="405"/>
        <end position="425"/>
    </location>
</feature>
<name>A0A4Y5T4X4_CLOPF</name>
<feature type="compositionally biased region" description="Basic and acidic residues" evidence="1">
    <location>
        <begin position="715"/>
        <end position="725"/>
    </location>
</feature>
<dbReference type="InterPro" id="IPR058112">
    <property type="entry name" value="CD3337_EF1877-like"/>
</dbReference>
<feature type="transmembrane region" description="Helical" evidence="2">
    <location>
        <begin position="12"/>
        <end position="34"/>
    </location>
</feature>
<feature type="transmembrane region" description="Helical" evidence="2">
    <location>
        <begin position="165"/>
        <end position="188"/>
    </location>
</feature>
<evidence type="ECO:0000256" key="1">
    <source>
        <dbReference type="SAM" id="MobiDB-lite"/>
    </source>
</evidence>
<feature type="transmembrane region" description="Helical" evidence="2">
    <location>
        <begin position="136"/>
        <end position="159"/>
    </location>
</feature>
<feature type="transmembrane region" description="Helical" evidence="2">
    <location>
        <begin position="373"/>
        <end position="393"/>
    </location>
</feature>
<protein>
    <submittedName>
        <fullName evidence="3">Putative pore-forming membrane protein</fullName>
    </submittedName>
</protein>
<feature type="transmembrane region" description="Helical" evidence="2">
    <location>
        <begin position="91"/>
        <end position="115"/>
    </location>
</feature>
<evidence type="ECO:0000313" key="3">
    <source>
        <dbReference type="EMBL" id="QDB00981.1"/>
    </source>
</evidence>
<evidence type="ECO:0000256" key="2">
    <source>
        <dbReference type="SAM" id="Phobius"/>
    </source>
</evidence>
<dbReference type="EMBL" id="MK285057">
    <property type="protein sequence ID" value="QDB00981.1"/>
    <property type="molecule type" value="Genomic_DNA"/>
</dbReference>
<sequence length="805" mass="90932">MENIKINIKEKITYKNVLKWLVILATLIIAYNSLTKVAHAATFLSYGNGDDPFASITKGWGQFVSDKYRNNYYLDILDLSTFEWIDKTMNMIINMMFSFIVLMSWFGINIFRFCFTNDIASSFGKTLEGVMTSLNNGVFNSFFMTIFMISLFSIVYQLWKKNYSAIAGQLLATALIFALSGVFANGAVKFLSATTDFSKQIGVQAIVSINGQKASPENETTLENYSKEIVGTLWGNFVHQPWVMLKFDGKLPLTKDDSENRNNINSKTEKYSQEILSHPEGSDERKKILEDIRKEYGNDLFSEDSMNDKFVSLFMLILITAVKMIILIAIGMIQIGFQLFAILLVLLVPFVLLVSIVPFFGGFNLLKELGRRFLGTQFGIIISSFLLALLVLIDNVTLNMFQNWGANLVMALLMQCTCWIMLITFRKQLFNGLTSLQNKIASGTSNPLKLGNKVVDKSADVGNKYIREPVMTTAADVKNNIVTKATDAKDMLKSQAAYAGAYAKGNINLYKDKKLAQTIDVLGGKYEDFKNKYNNSSKTKPNDDELLNRKTGLNNINEKQAEKLDLKGIKAKKPLENNTNVQNENIKNKPLDNLDEETISKENIENPNKNISKKIEKIQDATVKNNGINTDNIKSAKEIDNNLNSTMNDEITTKPKDLKPIENQLKKSKSIEENPISQNSHNNIAEAPNDLVEKQNVEKIAEAKTKNSNNFKNKPNIENEKKKVNNTDTTTKNIVTNKYQTKKQMPKNDSSNLKVTKDNIKSVNANERVEKLKSFLGVTEEQITKKEKILNKNLNNMKKTNQKKR</sequence>
<keyword evidence="3" id="KW-0614">Plasmid</keyword>
<feature type="transmembrane region" description="Helical" evidence="2">
    <location>
        <begin position="310"/>
        <end position="333"/>
    </location>
</feature>
<proteinExistence type="predicted"/>
<geneLocation type="plasmid" evidence="3">
    <name>pCPT84-1</name>
</geneLocation>
<feature type="region of interest" description="Disordered" evidence="1">
    <location>
        <begin position="669"/>
        <end position="689"/>
    </location>
</feature>